<accession>A0A401NHH6</accession>
<evidence type="ECO:0000313" key="1">
    <source>
        <dbReference type="EMBL" id="GCB60323.1"/>
    </source>
</evidence>
<name>A0A401NHH6_SCYTO</name>
<dbReference type="AlphaFoldDB" id="A0A401NHH6"/>
<evidence type="ECO:0000313" key="2">
    <source>
        <dbReference type="Proteomes" id="UP000288216"/>
    </source>
</evidence>
<gene>
    <name evidence="1" type="ORF">scyTo_0014146</name>
</gene>
<dbReference type="EMBL" id="BFAA01007486">
    <property type="protein sequence ID" value="GCB60323.1"/>
    <property type="molecule type" value="Genomic_DNA"/>
</dbReference>
<reference evidence="1 2" key="1">
    <citation type="journal article" date="2018" name="Nat. Ecol. Evol.">
        <title>Shark genomes provide insights into elasmobranch evolution and the origin of vertebrates.</title>
        <authorList>
            <person name="Hara Y"/>
            <person name="Yamaguchi K"/>
            <person name="Onimaru K"/>
            <person name="Kadota M"/>
            <person name="Koyanagi M"/>
            <person name="Keeley SD"/>
            <person name="Tatsumi K"/>
            <person name="Tanaka K"/>
            <person name="Motone F"/>
            <person name="Kageyama Y"/>
            <person name="Nozu R"/>
            <person name="Adachi N"/>
            <person name="Nishimura O"/>
            <person name="Nakagawa R"/>
            <person name="Tanegashima C"/>
            <person name="Kiyatake I"/>
            <person name="Matsumoto R"/>
            <person name="Murakumo K"/>
            <person name="Nishida K"/>
            <person name="Terakita A"/>
            <person name="Kuratani S"/>
            <person name="Sato K"/>
            <person name="Hyodo S Kuraku.S."/>
        </authorList>
    </citation>
    <scope>NUCLEOTIDE SEQUENCE [LARGE SCALE GENOMIC DNA]</scope>
</reference>
<proteinExistence type="predicted"/>
<dbReference type="Proteomes" id="UP000288216">
    <property type="component" value="Unassembled WGS sequence"/>
</dbReference>
<comment type="caution">
    <text evidence="1">The sequence shown here is derived from an EMBL/GenBank/DDBJ whole genome shotgun (WGS) entry which is preliminary data.</text>
</comment>
<sequence>MEIVCKTSIDHRDAVKNISIPCILKYLLKLDWIGFVYCHVYRGTVKSIFLRAAQQIIKVVGAYKTTSIYSIYNQETLGLSLLHVLDAIT</sequence>
<organism evidence="1 2">
    <name type="scientific">Scyliorhinus torazame</name>
    <name type="common">Cloudy catshark</name>
    <name type="synonym">Catulus torazame</name>
    <dbReference type="NCBI Taxonomy" id="75743"/>
    <lineage>
        <taxon>Eukaryota</taxon>
        <taxon>Metazoa</taxon>
        <taxon>Chordata</taxon>
        <taxon>Craniata</taxon>
        <taxon>Vertebrata</taxon>
        <taxon>Chondrichthyes</taxon>
        <taxon>Elasmobranchii</taxon>
        <taxon>Galeomorphii</taxon>
        <taxon>Galeoidea</taxon>
        <taxon>Carcharhiniformes</taxon>
        <taxon>Scyliorhinidae</taxon>
        <taxon>Scyliorhinus</taxon>
    </lineage>
</organism>
<keyword evidence="2" id="KW-1185">Reference proteome</keyword>
<protein>
    <submittedName>
        <fullName evidence="1">Uncharacterized protein</fullName>
    </submittedName>
</protein>